<dbReference type="Proteomes" id="UP000253772">
    <property type="component" value="Plasmid p1"/>
</dbReference>
<dbReference type="RefSeq" id="WP_017511426.1">
    <property type="nucleotide sequence ID" value="NZ_CP026546.1"/>
</dbReference>
<dbReference type="AlphaFoldDB" id="A0A2L0XD25"/>
<dbReference type="EMBL" id="CP037902">
    <property type="protein sequence ID" value="QBP14532.1"/>
    <property type="molecule type" value="Genomic_DNA"/>
</dbReference>
<name>A0A2L0XD25_9BURK</name>
<accession>A0A2L0XD25</accession>
<evidence type="ECO:0000313" key="1">
    <source>
        <dbReference type="EMBL" id="QBP14532.1"/>
    </source>
</evidence>
<proteinExistence type="predicted"/>
<protein>
    <submittedName>
        <fullName evidence="1">Copper resistance protein CopV</fullName>
    </submittedName>
</protein>
<gene>
    <name evidence="1" type="ORF">DDF84_033060</name>
</gene>
<evidence type="ECO:0000313" key="2">
    <source>
        <dbReference type="Proteomes" id="UP000253772"/>
    </source>
</evidence>
<geneLocation type="plasmid" evidence="1">
    <name>p1</name>
</geneLocation>
<organism evidence="1 2">
    <name type="scientific">Cupriavidus metallidurans</name>
    <dbReference type="NCBI Taxonomy" id="119219"/>
    <lineage>
        <taxon>Bacteria</taxon>
        <taxon>Pseudomonadati</taxon>
        <taxon>Pseudomonadota</taxon>
        <taxon>Betaproteobacteria</taxon>
        <taxon>Burkholderiales</taxon>
        <taxon>Burkholderiaceae</taxon>
        <taxon>Cupriavidus</taxon>
    </lineage>
</organism>
<keyword evidence="1" id="KW-0614">Plasmid</keyword>
<sequence>MDALIYRDRAAAALAAIDTARSYHLTAHATLRGALRAWAFDDAQALAEQAHSRTVAMGAALDAVAGYQAAASFAEALSLRGDSVAPDDLDDWLRDMLEGAGGLVDGYL</sequence>
<reference evidence="1 2" key="1">
    <citation type="submission" date="2019-03" db="EMBL/GenBank/DDBJ databases">
        <title>Comparative insights into the high quality Complete genome sequence of highly metal resistant Cupriavidus metallidurans strain BS1 isolated from a gold-copper mine.</title>
        <authorList>
            <person name="Mazhar H.S."/>
            <person name="Rensing C."/>
        </authorList>
    </citation>
    <scope>NUCLEOTIDE SEQUENCE [LARGE SCALE GENOMIC DNA]</scope>
    <source>
        <strain evidence="1 2">BS1</strain>
        <plasmid evidence="1 2">p1</plasmid>
    </source>
</reference>